<reference evidence="2 3" key="1">
    <citation type="journal article" date="2011" name="Genome Biol.">
        <title>Genome sequence of the insect pathogenic fungus Cordyceps militaris, a valued traditional Chinese medicine.</title>
        <authorList>
            <person name="Zheng P."/>
            <person name="Xia Y."/>
            <person name="Xiao G."/>
            <person name="Xiong C."/>
            <person name="Hu X."/>
            <person name="Zhang S."/>
            <person name="Zheng H."/>
            <person name="Huang Y."/>
            <person name="Zhou Y."/>
            <person name="Wang S."/>
            <person name="Zhao G.P."/>
            <person name="Liu X."/>
            <person name="St Leger R.J."/>
            <person name="Wang C."/>
        </authorList>
    </citation>
    <scope>NUCLEOTIDE SEQUENCE [LARGE SCALE GENOMIC DNA]</scope>
    <source>
        <strain evidence="2 3">CM01</strain>
    </source>
</reference>
<protein>
    <submittedName>
        <fullName evidence="2">Uncharacterized protein</fullName>
    </submittedName>
</protein>
<evidence type="ECO:0000256" key="1">
    <source>
        <dbReference type="SAM" id="SignalP"/>
    </source>
</evidence>
<organism evidence="2 3">
    <name type="scientific">Cordyceps militaris (strain CM01)</name>
    <name type="common">Caterpillar fungus</name>
    <dbReference type="NCBI Taxonomy" id="983644"/>
    <lineage>
        <taxon>Eukaryota</taxon>
        <taxon>Fungi</taxon>
        <taxon>Dikarya</taxon>
        <taxon>Ascomycota</taxon>
        <taxon>Pezizomycotina</taxon>
        <taxon>Sordariomycetes</taxon>
        <taxon>Hypocreomycetidae</taxon>
        <taxon>Hypocreales</taxon>
        <taxon>Cordycipitaceae</taxon>
        <taxon>Cordyceps</taxon>
    </lineage>
</organism>
<dbReference type="EMBL" id="JH126399">
    <property type="protein sequence ID" value="EGX95996.1"/>
    <property type="molecule type" value="Genomic_DNA"/>
</dbReference>
<sequence length="62" mass="6989">MRCLALFPLAVGLSLATTLDHYAALISAPGRSLSIFRDRCASPPYRFAYVDRCGLERRYTKH</sequence>
<accession>G3J582</accession>
<proteinExistence type="predicted"/>
<dbReference type="AlphaFoldDB" id="G3J582"/>
<keyword evidence="1" id="KW-0732">Signal</keyword>
<dbReference type="VEuPathDB" id="FungiDB:CCM_00651"/>
<evidence type="ECO:0000313" key="3">
    <source>
        <dbReference type="Proteomes" id="UP000001610"/>
    </source>
</evidence>
<keyword evidence="3" id="KW-1185">Reference proteome</keyword>
<dbReference type="RefSeq" id="XP_006665873.1">
    <property type="nucleotide sequence ID" value="XM_006665810.1"/>
</dbReference>
<feature type="chain" id="PRO_5003446131" evidence="1">
    <location>
        <begin position="17"/>
        <end position="62"/>
    </location>
</feature>
<dbReference type="HOGENOM" id="CLU_2904101_0_0_1"/>
<evidence type="ECO:0000313" key="2">
    <source>
        <dbReference type="EMBL" id="EGX95996.1"/>
    </source>
</evidence>
<name>G3J582_CORMM</name>
<dbReference type="Proteomes" id="UP000001610">
    <property type="component" value="Unassembled WGS sequence"/>
</dbReference>
<dbReference type="InParanoid" id="G3J582"/>
<dbReference type="KEGG" id="cmt:CCM_00651"/>
<feature type="signal peptide" evidence="1">
    <location>
        <begin position="1"/>
        <end position="16"/>
    </location>
</feature>
<dbReference type="GeneID" id="18162685"/>
<gene>
    <name evidence="2" type="ORF">CCM_00651</name>
</gene>